<protein>
    <submittedName>
        <fullName evidence="2">LuxR C-terminal-related transcriptional regulator</fullName>
    </submittedName>
</protein>
<evidence type="ECO:0000313" key="2">
    <source>
        <dbReference type="EMBL" id="MFD1537439.1"/>
    </source>
</evidence>
<gene>
    <name evidence="2" type="ORF">ACFSJ0_10370</name>
</gene>
<dbReference type="PROSITE" id="PS50043">
    <property type="entry name" value="HTH_LUXR_2"/>
    <property type="match status" value="1"/>
</dbReference>
<organism evidence="2 3">
    <name type="scientific">Nonomuraea guangzhouensis</name>
    <dbReference type="NCBI Taxonomy" id="1291555"/>
    <lineage>
        <taxon>Bacteria</taxon>
        <taxon>Bacillati</taxon>
        <taxon>Actinomycetota</taxon>
        <taxon>Actinomycetes</taxon>
        <taxon>Streptosporangiales</taxon>
        <taxon>Streptosporangiaceae</taxon>
        <taxon>Nonomuraea</taxon>
    </lineage>
</organism>
<dbReference type="PANTHER" id="PTHR47691:SF3">
    <property type="entry name" value="HTH-TYPE TRANSCRIPTIONAL REGULATOR RV0890C-RELATED"/>
    <property type="match status" value="1"/>
</dbReference>
<dbReference type="Pfam" id="PF00931">
    <property type="entry name" value="NB-ARC"/>
    <property type="match status" value="1"/>
</dbReference>
<reference evidence="3" key="1">
    <citation type="journal article" date="2019" name="Int. J. Syst. Evol. Microbiol.">
        <title>The Global Catalogue of Microorganisms (GCM) 10K type strain sequencing project: providing services to taxonomists for standard genome sequencing and annotation.</title>
        <authorList>
            <consortium name="The Broad Institute Genomics Platform"/>
            <consortium name="The Broad Institute Genome Sequencing Center for Infectious Disease"/>
            <person name="Wu L."/>
            <person name="Ma J."/>
        </authorList>
    </citation>
    <scope>NUCLEOTIDE SEQUENCE [LARGE SCALE GENOMIC DNA]</scope>
    <source>
        <strain evidence="3">CGMCC 1.15399</strain>
    </source>
</reference>
<proteinExistence type="predicted"/>
<evidence type="ECO:0000259" key="1">
    <source>
        <dbReference type="PROSITE" id="PS50043"/>
    </source>
</evidence>
<name>A0ABW4G3T4_9ACTN</name>
<dbReference type="Pfam" id="PF00196">
    <property type="entry name" value="GerE"/>
    <property type="match status" value="1"/>
</dbReference>
<dbReference type="CDD" id="cd06170">
    <property type="entry name" value="LuxR_C_like"/>
    <property type="match status" value="1"/>
</dbReference>
<evidence type="ECO:0000313" key="3">
    <source>
        <dbReference type="Proteomes" id="UP001597097"/>
    </source>
</evidence>
<keyword evidence="3" id="KW-1185">Reference proteome</keyword>
<sequence length="745" mass="80663">MARPPRLSGNLPAEATSFVGRRHELADVRRKLTEARLVSLVGPGGVGKTRLAIRMAADLGRGFPDGAWLVELAEVRDPARVGDAVLTTLDLRDQAATEPLPRLLSYLRDKKLLLVVDNCEHLVEAAARLVTEVLKAAPGVRVMVTSREPLSAPGEHVVPVPPLELPVAHTPLTRLRQNEAVALFVERAAAGSGAFELTAANQSAVVDLCRRLDGLPLAIELAAVRTRVLTAGQILDRLTDRFGLLVGGGRAALPRHQTLRTTIDWSHDLLAAGEQTLLRRLCVFAGRFTLEDIEYVCDSPDALDLLSSLVDKSLVMKEDAGDLACYRLHETMREYAVLKLRAAGEEETVQQRFADYYRTRCLSSTAEARFRLVEWLEWMDLEIDNVRSVLQRSLDQQDFSGGISLATSLGWYWMTRATNEGVRWLDELIASGGDDARGHFMRGFLAVLQSDPVTAGSALEKAAATAQEPSLLSQSLSLASMAANMTGDRESAERLLAEARAACDDLPATLMSLQAQSLNGLFDGDLDSVRSASSQGVRISREIGDLYSLDMMLFNHGSVMLMAGDLGESKPLFTEALRIAQRIDDRVAQYCLLDALGCHAADSGEARLAARLLGAAETVRMGAGASTLPFLVPLVTRAEQSAAADLGPSRFDTEFEAGKRLSRAAAIGLALGESSQVAASTDVAPLGRREAEVARLVADGLSNRQIGARLFISEHTVDSHVRHILNKLGFKSRTQIAVWMAASDR</sequence>
<dbReference type="PANTHER" id="PTHR47691">
    <property type="entry name" value="REGULATOR-RELATED"/>
    <property type="match status" value="1"/>
</dbReference>
<dbReference type="PROSITE" id="PS00622">
    <property type="entry name" value="HTH_LUXR_1"/>
    <property type="match status" value="1"/>
</dbReference>
<dbReference type="Proteomes" id="UP001597097">
    <property type="component" value="Unassembled WGS sequence"/>
</dbReference>
<accession>A0ABW4G3T4</accession>
<dbReference type="InterPro" id="IPR000792">
    <property type="entry name" value="Tscrpt_reg_LuxR_C"/>
</dbReference>
<dbReference type="RefSeq" id="WP_219534735.1">
    <property type="nucleotide sequence ID" value="NZ_JAHKRM010000023.1"/>
</dbReference>
<dbReference type="SMART" id="SM00421">
    <property type="entry name" value="HTH_LUXR"/>
    <property type="match status" value="1"/>
</dbReference>
<comment type="caution">
    <text evidence="2">The sequence shown here is derived from an EMBL/GenBank/DDBJ whole genome shotgun (WGS) entry which is preliminary data.</text>
</comment>
<dbReference type="InterPro" id="IPR002182">
    <property type="entry name" value="NB-ARC"/>
</dbReference>
<dbReference type="EMBL" id="JBHUCM010000010">
    <property type="protein sequence ID" value="MFD1537439.1"/>
    <property type="molecule type" value="Genomic_DNA"/>
</dbReference>
<feature type="domain" description="HTH luxR-type" evidence="1">
    <location>
        <begin position="679"/>
        <end position="744"/>
    </location>
</feature>